<name>A0A9W6U968_9STRA</name>
<organism evidence="2 3">
    <name type="scientific">Phytophthora lilii</name>
    <dbReference type="NCBI Taxonomy" id="2077276"/>
    <lineage>
        <taxon>Eukaryota</taxon>
        <taxon>Sar</taxon>
        <taxon>Stramenopiles</taxon>
        <taxon>Oomycota</taxon>
        <taxon>Peronosporomycetes</taxon>
        <taxon>Peronosporales</taxon>
        <taxon>Peronosporaceae</taxon>
        <taxon>Phytophthora</taxon>
    </lineage>
</organism>
<evidence type="ECO:0000313" key="2">
    <source>
        <dbReference type="EMBL" id="GMF28885.1"/>
    </source>
</evidence>
<keyword evidence="3" id="KW-1185">Reference proteome</keyword>
<dbReference type="EMBL" id="BSXW01000742">
    <property type="protein sequence ID" value="GMF28885.1"/>
    <property type="molecule type" value="Genomic_DNA"/>
</dbReference>
<evidence type="ECO:0000256" key="1">
    <source>
        <dbReference type="SAM" id="MobiDB-lite"/>
    </source>
</evidence>
<sequence length="277" mass="31120">MAGRTAANAVGGYPCSLVNTTDTSGAARFRAVSYLDDYIFRPTSLEQVNLYEFTVWYFRKKHEGAVNSYLYFIDGHPLHKSHCLGKRYEEAVPVLQSFRLPQNEGNALNEKRCKYVVLALVLFKPFRCLNDLVGDSESSDQETWENCFERWKPQRSKFVKEIINNMNDFYSGVERAKAARDEALTPPSKTGKEDSDASTSGESDDDDGLFSAEDFDFDDTIVEEDADSNNLCNLWDTDEDTNTILESSALDPASCLTSAAPDESVAQMIDIFREPAE</sequence>
<proteinExistence type="predicted"/>
<dbReference type="OrthoDB" id="3050185at2759"/>
<dbReference type="Proteomes" id="UP001165083">
    <property type="component" value="Unassembled WGS sequence"/>
</dbReference>
<comment type="caution">
    <text evidence="2">The sequence shown here is derived from an EMBL/GenBank/DDBJ whole genome shotgun (WGS) entry which is preliminary data.</text>
</comment>
<feature type="region of interest" description="Disordered" evidence="1">
    <location>
        <begin position="180"/>
        <end position="210"/>
    </location>
</feature>
<protein>
    <submittedName>
        <fullName evidence="2">Unnamed protein product</fullName>
    </submittedName>
</protein>
<reference evidence="2" key="1">
    <citation type="submission" date="2023-04" db="EMBL/GenBank/DDBJ databases">
        <title>Phytophthora lilii NBRC 32176.</title>
        <authorList>
            <person name="Ichikawa N."/>
            <person name="Sato H."/>
            <person name="Tonouchi N."/>
        </authorList>
    </citation>
    <scope>NUCLEOTIDE SEQUENCE</scope>
    <source>
        <strain evidence="2">NBRC 32176</strain>
    </source>
</reference>
<accession>A0A9W6U968</accession>
<gene>
    <name evidence="2" type="ORF">Plil01_001221100</name>
</gene>
<dbReference type="AlphaFoldDB" id="A0A9W6U968"/>
<evidence type="ECO:0000313" key="3">
    <source>
        <dbReference type="Proteomes" id="UP001165083"/>
    </source>
</evidence>